<dbReference type="InterPro" id="IPR005475">
    <property type="entry name" value="Transketolase-like_Pyr-bd"/>
</dbReference>
<dbReference type="InterPro" id="IPR051424">
    <property type="entry name" value="Transketolase-like"/>
</dbReference>
<dbReference type="Pfam" id="PF02780">
    <property type="entry name" value="Transketolase_C"/>
    <property type="match status" value="1"/>
</dbReference>
<dbReference type="Gene3D" id="3.40.50.970">
    <property type="match status" value="2"/>
</dbReference>
<dbReference type="Pfam" id="PF02779">
    <property type="entry name" value="Transket_pyr"/>
    <property type="match status" value="1"/>
</dbReference>
<dbReference type="SUPFAM" id="SSF52518">
    <property type="entry name" value="Thiamin diphosphate-binding fold (THDP-binding)"/>
    <property type="match status" value="2"/>
</dbReference>
<dbReference type="Gene3D" id="3.40.50.920">
    <property type="match status" value="1"/>
</dbReference>
<dbReference type="GO" id="GO:0000287">
    <property type="term" value="F:magnesium ion binding"/>
    <property type="evidence" value="ECO:0007669"/>
    <property type="project" value="UniProtKB-ARBA"/>
</dbReference>
<evidence type="ECO:0000313" key="14">
    <source>
        <dbReference type="Proteomes" id="UP000472335"/>
    </source>
</evidence>
<dbReference type="GO" id="GO:0030976">
    <property type="term" value="F:thiamine pyrophosphate binding"/>
    <property type="evidence" value="ECO:0007669"/>
    <property type="project" value="TreeGrafter"/>
</dbReference>
<dbReference type="CDD" id="cd07033">
    <property type="entry name" value="TPP_PYR_DXS_TK_like"/>
    <property type="match status" value="1"/>
</dbReference>
<evidence type="ECO:0000256" key="9">
    <source>
        <dbReference type="ARBA" id="ARBA00022837"/>
    </source>
</evidence>
<dbReference type="PROSITE" id="PS00802">
    <property type="entry name" value="TRANSKETOLASE_2"/>
    <property type="match status" value="1"/>
</dbReference>
<dbReference type="SUPFAM" id="SSF52922">
    <property type="entry name" value="TK C-terminal domain-like"/>
    <property type="match status" value="1"/>
</dbReference>
<dbReference type="AlphaFoldDB" id="A0A6G4V6J8"/>
<dbReference type="EMBL" id="JAAKZY010000056">
    <property type="protein sequence ID" value="NGO09679.1"/>
    <property type="molecule type" value="Genomic_DNA"/>
</dbReference>
<feature type="domain" description="Transketolase-like pyrimidine-binding" evidence="12">
    <location>
        <begin position="305"/>
        <end position="468"/>
    </location>
</feature>
<protein>
    <submittedName>
        <fullName evidence="13">Transketolase</fullName>
        <ecNumber evidence="13">2.2.1.1</ecNumber>
    </submittedName>
</protein>
<evidence type="ECO:0000256" key="2">
    <source>
        <dbReference type="ARBA" id="ARBA00001936"/>
    </source>
</evidence>
<keyword evidence="14" id="KW-1185">Reference proteome</keyword>
<dbReference type="NCBIfam" id="NF004559">
    <property type="entry name" value="PRK05899.2-5"/>
    <property type="match status" value="1"/>
</dbReference>
<organism evidence="13 14">
    <name type="scientific">Streptomyces scabichelini</name>
    <dbReference type="NCBI Taxonomy" id="2711217"/>
    <lineage>
        <taxon>Bacteria</taxon>
        <taxon>Bacillati</taxon>
        <taxon>Actinomycetota</taxon>
        <taxon>Actinomycetes</taxon>
        <taxon>Kitasatosporales</taxon>
        <taxon>Streptomycetaceae</taxon>
        <taxon>Streptomyces</taxon>
    </lineage>
</organism>
<dbReference type="InterPro" id="IPR029061">
    <property type="entry name" value="THDP-binding"/>
</dbReference>
<gene>
    <name evidence="13" type="ORF">G5C60_19250</name>
</gene>
<keyword evidence="10" id="KW-0460">Magnesium</keyword>
<dbReference type="Pfam" id="PF00456">
    <property type="entry name" value="Transketolase_N"/>
    <property type="match status" value="1"/>
</dbReference>
<sequence length="615" mass="65699">MKSRQLVELGQQLRVDSVRASAAAGSGHPTSSMSAADLIAVLLARHLRYDFERPAHPGNDRFILSKGHASPLLYAAYKAAGAINETELMTFRRLGSRLEGHPTPRRLPWVETATGSLGQGLPVGVGIALSGKRLDRVGYRVWVLCGDSELAEGSVWEAAEHAAYEHLDNLTAIVDVNRLGQRGPTRHGHDLDAYARRFQAFGWHTIEVDGHDVDAVDRAYGEAISTVGQPTAILARTLKGKGVQDVQDREGLHGKPLKDADEAIEELGGVHDVRVEVQPPPAARMLHAVRTGHLDLPRYETGDEVATRDAFGQALTALGTARGDIVALDGEVSDSTRSEFFAKEHPDRFFECYIAEQQLVASAVGLAARGWVPYASTFAAFLTRAHDFIRMASISGSGINLIGSHAGVAIGQDGPSQMGLEDLAMFRAVHGSTVLYPCDANQTAKLVAAMAGCEGIRYLRTSRGASPVIYGPNEEFPVGGSKVLRVSAQDRLTVVAAGATVHEALAAADRLADDGIPVQVIDLYSVKPVDRLTLREAAEHTGCLISVEDHREEGGLGDAILDAFLDGRPMPRLVRLAVRTMPGSASPAEQLHAAGIDAESIAAAAKLLVEQAVVR</sequence>
<comment type="similarity">
    <text evidence="5">Belongs to the transketolase family.</text>
</comment>
<dbReference type="CDD" id="cd02012">
    <property type="entry name" value="TPP_TK"/>
    <property type="match status" value="1"/>
</dbReference>
<dbReference type="InterPro" id="IPR020826">
    <property type="entry name" value="Transketolase_BS"/>
</dbReference>
<evidence type="ECO:0000256" key="4">
    <source>
        <dbReference type="ARBA" id="ARBA00001964"/>
    </source>
</evidence>
<dbReference type="InterPro" id="IPR009014">
    <property type="entry name" value="Transketo_C/PFOR_II"/>
</dbReference>
<reference evidence="13 14" key="1">
    <citation type="submission" date="2020-02" db="EMBL/GenBank/DDBJ databases">
        <title>Whole-genome analyses of novel actinobacteria.</title>
        <authorList>
            <person name="Sahin N."/>
            <person name="Gencbay T."/>
        </authorList>
    </citation>
    <scope>NUCLEOTIDE SEQUENCE [LARGE SCALE GENOMIC DNA]</scope>
    <source>
        <strain evidence="13 14">HC44</strain>
    </source>
</reference>
<dbReference type="FunFam" id="3.40.50.970:FF:000129">
    <property type="entry name" value="Transketolase"/>
    <property type="match status" value="1"/>
</dbReference>
<comment type="cofactor">
    <cofactor evidence="2">
        <name>Mn(2+)</name>
        <dbReference type="ChEBI" id="CHEBI:29035"/>
    </cofactor>
</comment>
<evidence type="ECO:0000256" key="3">
    <source>
        <dbReference type="ARBA" id="ARBA00001946"/>
    </source>
</evidence>
<dbReference type="GO" id="GO:0004802">
    <property type="term" value="F:transketolase activity"/>
    <property type="evidence" value="ECO:0007669"/>
    <property type="project" value="UniProtKB-EC"/>
</dbReference>
<evidence type="ECO:0000256" key="11">
    <source>
        <dbReference type="ARBA" id="ARBA00023052"/>
    </source>
</evidence>
<keyword evidence="9" id="KW-0106">Calcium</keyword>
<comment type="cofactor">
    <cofactor evidence="1">
        <name>Ca(2+)</name>
        <dbReference type="ChEBI" id="CHEBI:29108"/>
    </cofactor>
</comment>
<dbReference type="GO" id="GO:0005737">
    <property type="term" value="C:cytoplasm"/>
    <property type="evidence" value="ECO:0007669"/>
    <property type="project" value="UniProtKB-ARBA"/>
</dbReference>
<dbReference type="EC" id="2.2.1.1" evidence="13"/>
<evidence type="ECO:0000256" key="7">
    <source>
        <dbReference type="ARBA" id="ARBA00022679"/>
    </source>
</evidence>
<comment type="caution">
    <text evidence="13">The sequence shown here is derived from an EMBL/GenBank/DDBJ whole genome shotgun (WGS) entry which is preliminary data.</text>
</comment>
<evidence type="ECO:0000259" key="12">
    <source>
        <dbReference type="SMART" id="SM00861"/>
    </source>
</evidence>
<evidence type="ECO:0000256" key="1">
    <source>
        <dbReference type="ARBA" id="ARBA00001913"/>
    </source>
</evidence>
<comment type="cofactor">
    <cofactor evidence="4">
        <name>thiamine diphosphate</name>
        <dbReference type="ChEBI" id="CHEBI:58937"/>
    </cofactor>
</comment>
<evidence type="ECO:0000256" key="6">
    <source>
        <dbReference type="ARBA" id="ARBA00011738"/>
    </source>
</evidence>
<keyword evidence="7 13" id="KW-0808">Transferase</keyword>
<proteinExistence type="inferred from homology"/>
<evidence type="ECO:0000256" key="10">
    <source>
        <dbReference type="ARBA" id="ARBA00022842"/>
    </source>
</evidence>
<keyword evidence="11" id="KW-0786">Thiamine pyrophosphate</keyword>
<dbReference type="Proteomes" id="UP000472335">
    <property type="component" value="Unassembled WGS sequence"/>
</dbReference>
<evidence type="ECO:0000313" key="13">
    <source>
        <dbReference type="EMBL" id="NGO09679.1"/>
    </source>
</evidence>
<dbReference type="PANTHER" id="PTHR43195:SF1">
    <property type="entry name" value="FI06132P-RELATED"/>
    <property type="match status" value="1"/>
</dbReference>
<name>A0A6G4V6J8_9ACTN</name>
<evidence type="ECO:0000256" key="8">
    <source>
        <dbReference type="ARBA" id="ARBA00022723"/>
    </source>
</evidence>
<dbReference type="PANTHER" id="PTHR43195">
    <property type="entry name" value="TRANSKETOLASE"/>
    <property type="match status" value="1"/>
</dbReference>
<keyword evidence="8" id="KW-0479">Metal-binding</keyword>
<comment type="subunit">
    <text evidence="6">Homodimer.</text>
</comment>
<evidence type="ECO:0000256" key="5">
    <source>
        <dbReference type="ARBA" id="ARBA00007131"/>
    </source>
</evidence>
<accession>A0A6G4V6J8</accession>
<dbReference type="InterPro" id="IPR033248">
    <property type="entry name" value="Transketolase_C"/>
</dbReference>
<dbReference type="RefSeq" id="WP_165260874.1">
    <property type="nucleotide sequence ID" value="NZ_JAAKZY010000056.1"/>
</dbReference>
<comment type="cofactor">
    <cofactor evidence="3">
        <name>Mg(2+)</name>
        <dbReference type="ChEBI" id="CHEBI:18420"/>
    </cofactor>
</comment>
<dbReference type="InterPro" id="IPR005474">
    <property type="entry name" value="Transketolase_N"/>
</dbReference>
<dbReference type="SMART" id="SM00861">
    <property type="entry name" value="Transket_pyr"/>
    <property type="match status" value="1"/>
</dbReference>